<name>A0ABP8M7Z1_9BACT</name>
<comment type="caution">
    <text evidence="3">The sequence shown here is derived from an EMBL/GenBank/DDBJ whole genome shotgun (WGS) entry which is preliminary data.</text>
</comment>
<dbReference type="InterPro" id="IPR036291">
    <property type="entry name" value="NAD(P)-bd_dom_sf"/>
</dbReference>
<proteinExistence type="predicted"/>
<dbReference type="RefSeq" id="WP_345162816.1">
    <property type="nucleotide sequence ID" value="NZ_BAABHC010000039.1"/>
</dbReference>
<evidence type="ECO:0000259" key="2">
    <source>
        <dbReference type="Pfam" id="PF01370"/>
    </source>
</evidence>
<reference evidence="4" key="1">
    <citation type="journal article" date="2019" name="Int. J. Syst. Evol. Microbiol.">
        <title>The Global Catalogue of Microorganisms (GCM) 10K type strain sequencing project: providing services to taxonomists for standard genome sequencing and annotation.</title>
        <authorList>
            <consortium name="The Broad Institute Genomics Platform"/>
            <consortium name="The Broad Institute Genome Sequencing Center for Infectious Disease"/>
            <person name="Wu L."/>
            <person name="Ma J."/>
        </authorList>
    </citation>
    <scope>NUCLEOTIDE SEQUENCE [LARGE SCALE GENOMIC DNA]</scope>
    <source>
        <strain evidence="4">JCM 17926</strain>
    </source>
</reference>
<organism evidence="3 4">
    <name type="scientific">Pontibacter saemangeumensis</name>
    <dbReference type="NCBI Taxonomy" id="1084525"/>
    <lineage>
        <taxon>Bacteria</taxon>
        <taxon>Pseudomonadati</taxon>
        <taxon>Bacteroidota</taxon>
        <taxon>Cytophagia</taxon>
        <taxon>Cytophagales</taxon>
        <taxon>Hymenobacteraceae</taxon>
        <taxon>Pontibacter</taxon>
    </lineage>
</organism>
<dbReference type="SUPFAM" id="SSF51735">
    <property type="entry name" value="NAD(P)-binding Rossmann-fold domains"/>
    <property type="match status" value="1"/>
</dbReference>
<evidence type="ECO:0000313" key="4">
    <source>
        <dbReference type="Proteomes" id="UP001500552"/>
    </source>
</evidence>
<dbReference type="Pfam" id="PF01370">
    <property type="entry name" value="Epimerase"/>
    <property type="match status" value="1"/>
</dbReference>
<dbReference type="PANTHER" id="PTHR43574">
    <property type="entry name" value="EPIMERASE-RELATED"/>
    <property type="match status" value="1"/>
</dbReference>
<protein>
    <submittedName>
        <fullName evidence="3">SDR family NAD(P)-dependent oxidoreductase</fullName>
    </submittedName>
</protein>
<keyword evidence="1" id="KW-0520">NAD</keyword>
<dbReference type="Proteomes" id="UP001500552">
    <property type="component" value="Unassembled WGS sequence"/>
</dbReference>
<keyword evidence="4" id="KW-1185">Reference proteome</keyword>
<feature type="domain" description="NAD-dependent epimerase/dehydratase" evidence="2">
    <location>
        <begin position="6"/>
        <end position="268"/>
    </location>
</feature>
<sequence>MKKLQILVTGSAGFIGHHLALALQQLGCSVVGLDAIVSYYDPLLKYGRLALQGFEQQDIRYNQLLASRTREGLSFIHLDLTDELALNHLFEAQQFDVVVNLAAQAGVRYSMDHPQSYVSSNLVGFANVLESCRRHGIQHLLFASSSSVYGLNQETPFKTSMKTDQPISFYAATKKANEVMAYSYAHLYQLPVTGLRFFTVYGPWGRPDMAYYSFTKAIAAGTPIRVFNHGEMYRDFTYIDDVVQSIARLVEVRPKPDPTAPYKLYNIGNSKPEHLLQLIATLERLLGRKAVLDLQPMQPGDVPATFADVTDLQAAVDYRPDTPLEEGLRKFVNWYKAYHEKQELEHLAASA</sequence>
<dbReference type="InterPro" id="IPR001509">
    <property type="entry name" value="Epimerase_deHydtase"/>
</dbReference>
<evidence type="ECO:0000313" key="3">
    <source>
        <dbReference type="EMBL" id="GAA4444130.1"/>
    </source>
</evidence>
<dbReference type="PRINTS" id="PR01713">
    <property type="entry name" value="NUCEPIMERASE"/>
</dbReference>
<evidence type="ECO:0000256" key="1">
    <source>
        <dbReference type="ARBA" id="ARBA00023027"/>
    </source>
</evidence>
<dbReference type="EMBL" id="BAABHC010000039">
    <property type="protein sequence ID" value="GAA4444130.1"/>
    <property type="molecule type" value="Genomic_DNA"/>
</dbReference>
<dbReference type="Gene3D" id="3.40.50.720">
    <property type="entry name" value="NAD(P)-binding Rossmann-like Domain"/>
    <property type="match status" value="1"/>
</dbReference>
<gene>
    <name evidence="3" type="ORF">GCM10023188_45700</name>
</gene>
<accession>A0ABP8M7Z1</accession>